<dbReference type="AlphaFoldDB" id="A0A5C5ZAL2"/>
<feature type="chain" id="PRO_5022700020" evidence="1">
    <location>
        <begin position="22"/>
        <end position="993"/>
    </location>
</feature>
<sequence precursor="true">MRDRVAVSVVCFAFVASFANAVVAGRADDDLKRFNLQRGIVAVIELPDGDIGYVVDLCNSSEMTVYFQTADVELAGKVRKVADAAGLLSRRLFVETGSSDSIHLGDNLADRMIVSAPNDSAPNNVQPSHDEVLRVLRPQGFAIIGEMTLVKPVPEGTDDWSHPYHGPDNNPNSNDKLFRGALGTQFIGYPKFCPMPEQTVIAGGRIYKAMGHLAHKANQNEMLNTLLCVNAYNGTILWRRSLSPGFMLHRNTMIATGDALYMGDHESCKIIDGETGQVRDEIKVDADISDGPVWKWMAMRDGVMYALVGNAEVKIETQRAVRRGLGHWPWGMWDGHDYRDPRTSFGFGRTLVAIDIKTKKRLWNYRSEEFLDARAVCMNETQIFTCCPGKYLASIDRSTGELLWKNTDRELLDAIAVNEKAQFYITGYATTCYMKCDENFLFFAGPQREQMVVASAQDGKLAWTHPNGNLQLVLRSDGVWAAGPENSDCGMKFDYETGKVLATFPARRACTRATGCADSVFYRANGGTIRVLTESNTAQHYDPVRPPCQDGVLVAGGHGYWGPWMCGCQLSLYGNIAVRPVESTLENEDTQQRLITANPNGEVVPFHVQDGDWATYRGNNARTDVSSVAVPSGVRLEWTTDVCRDALPTAPVTAGGRVFIADRTGAVRSIDADGKLVWMAYTGGPIYYPPVVANDRVYVGSADGRVYSYAAHDGKLLWSYRVGPNDYWISVYERLISTWPVAGGVVVDGDTVYAAAGITHYDGTHVVGLDAITGKLKLSNRTSGTLEPEVNNGISLQGNLTIVDGELRFLAGGVYETARFELKTLECLNKPQSQVHSQFRTAFYPFYPEYGKYLSLDYQCADGCQLTHDASYEGSQFVNLSRQTPLPPGTPKQIKEAARWIRRGGETSKPVWQDNRNRRFTSFVVTDSTLLATGHSEGHDDDCFLVSINTTDGSDNWIEKIPADAVKGGTAIDHHGRIYVSLENGQLCCFEPQ</sequence>
<dbReference type="InterPro" id="IPR018391">
    <property type="entry name" value="PQQ_b-propeller_rpt"/>
</dbReference>
<name>A0A5C5ZAL2_9BACT</name>
<dbReference type="Pfam" id="PF13360">
    <property type="entry name" value="PQQ_2"/>
    <property type="match status" value="2"/>
</dbReference>
<evidence type="ECO:0000313" key="3">
    <source>
        <dbReference type="EMBL" id="TWT84215.1"/>
    </source>
</evidence>
<dbReference type="InterPro" id="IPR011047">
    <property type="entry name" value="Quinoprotein_ADH-like_sf"/>
</dbReference>
<evidence type="ECO:0000259" key="2">
    <source>
        <dbReference type="Pfam" id="PF13360"/>
    </source>
</evidence>
<dbReference type="SMART" id="SM00564">
    <property type="entry name" value="PQQ"/>
    <property type="match status" value="5"/>
</dbReference>
<dbReference type="OrthoDB" id="223396at2"/>
<dbReference type="InterPro" id="IPR002372">
    <property type="entry name" value="PQQ_rpt_dom"/>
</dbReference>
<feature type="domain" description="Pyrrolo-quinoline quinone repeat" evidence="2">
    <location>
        <begin position="350"/>
        <end position="482"/>
    </location>
</feature>
<keyword evidence="4" id="KW-1185">Reference proteome</keyword>
<protein>
    <submittedName>
        <fullName evidence="3">Outer membrane biogenesis protein BamB</fullName>
    </submittedName>
</protein>
<organism evidence="3 4">
    <name type="scientific">Novipirellula herctigrandis</name>
    <dbReference type="NCBI Taxonomy" id="2527986"/>
    <lineage>
        <taxon>Bacteria</taxon>
        <taxon>Pseudomonadati</taxon>
        <taxon>Planctomycetota</taxon>
        <taxon>Planctomycetia</taxon>
        <taxon>Pirellulales</taxon>
        <taxon>Pirellulaceae</taxon>
        <taxon>Novipirellula</taxon>
    </lineage>
</organism>
<comment type="caution">
    <text evidence="3">The sequence shown here is derived from an EMBL/GenBank/DDBJ whole genome shotgun (WGS) entry which is preliminary data.</text>
</comment>
<evidence type="ECO:0000313" key="4">
    <source>
        <dbReference type="Proteomes" id="UP000315010"/>
    </source>
</evidence>
<feature type="domain" description="Pyrrolo-quinoline quinone repeat" evidence="2">
    <location>
        <begin position="624"/>
        <end position="816"/>
    </location>
</feature>
<dbReference type="SUPFAM" id="SSF50998">
    <property type="entry name" value="Quinoprotein alcohol dehydrogenase-like"/>
    <property type="match status" value="2"/>
</dbReference>
<dbReference type="PANTHER" id="PTHR34512">
    <property type="entry name" value="CELL SURFACE PROTEIN"/>
    <property type="match status" value="1"/>
</dbReference>
<dbReference type="InterPro" id="IPR015943">
    <property type="entry name" value="WD40/YVTN_repeat-like_dom_sf"/>
</dbReference>
<evidence type="ECO:0000256" key="1">
    <source>
        <dbReference type="SAM" id="SignalP"/>
    </source>
</evidence>
<gene>
    <name evidence="3" type="ORF">CA13_56910</name>
</gene>
<reference evidence="3 4" key="1">
    <citation type="submission" date="2019-02" db="EMBL/GenBank/DDBJ databases">
        <title>Deep-cultivation of Planctomycetes and their phenomic and genomic characterization uncovers novel biology.</title>
        <authorList>
            <person name="Wiegand S."/>
            <person name="Jogler M."/>
            <person name="Boedeker C."/>
            <person name="Pinto D."/>
            <person name="Vollmers J."/>
            <person name="Rivas-Marin E."/>
            <person name="Kohn T."/>
            <person name="Peeters S.H."/>
            <person name="Heuer A."/>
            <person name="Rast P."/>
            <person name="Oberbeckmann S."/>
            <person name="Bunk B."/>
            <person name="Jeske O."/>
            <person name="Meyerdierks A."/>
            <person name="Storesund J.E."/>
            <person name="Kallscheuer N."/>
            <person name="Luecker S."/>
            <person name="Lage O.M."/>
            <person name="Pohl T."/>
            <person name="Merkel B.J."/>
            <person name="Hornburger P."/>
            <person name="Mueller R.-W."/>
            <person name="Bruemmer F."/>
            <person name="Labrenz M."/>
            <person name="Spormann A.M."/>
            <person name="Op Den Camp H."/>
            <person name="Overmann J."/>
            <person name="Amann R."/>
            <person name="Jetten M.S.M."/>
            <person name="Mascher T."/>
            <person name="Medema M.H."/>
            <person name="Devos D.P."/>
            <person name="Kaster A.-K."/>
            <person name="Ovreas L."/>
            <person name="Rohde M."/>
            <person name="Galperin M.Y."/>
            <person name="Jogler C."/>
        </authorList>
    </citation>
    <scope>NUCLEOTIDE SEQUENCE [LARGE SCALE GENOMIC DNA]</scope>
    <source>
        <strain evidence="3 4">CA13</strain>
    </source>
</reference>
<keyword evidence="1" id="KW-0732">Signal</keyword>
<dbReference type="Proteomes" id="UP000315010">
    <property type="component" value="Unassembled WGS sequence"/>
</dbReference>
<dbReference type="EMBL" id="SJPJ01000001">
    <property type="protein sequence ID" value="TWT84215.1"/>
    <property type="molecule type" value="Genomic_DNA"/>
</dbReference>
<accession>A0A5C5ZAL2</accession>
<dbReference type="PANTHER" id="PTHR34512:SF30">
    <property type="entry name" value="OUTER MEMBRANE PROTEIN ASSEMBLY FACTOR BAMB"/>
    <property type="match status" value="1"/>
</dbReference>
<dbReference type="Gene3D" id="2.130.10.10">
    <property type="entry name" value="YVTN repeat-like/Quinoprotein amine dehydrogenase"/>
    <property type="match status" value="2"/>
</dbReference>
<feature type="signal peptide" evidence="1">
    <location>
        <begin position="1"/>
        <end position="21"/>
    </location>
</feature>
<dbReference type="RefSeq" id="WP_146401830.1">
    <property type="nucleotide sequence ID" value="NZ_SJPJ01000001.1"/>
</dbReference>
<proteinExistence type="predicted"/>